<feature type="coiled-coil region" evidence="1">
    <location>
        <begin position="734"/>
        <end position="765"/>
    </location>
</feature>
<accession>A0A0L1I931</accession>
<feature type="coiled-coil region" evidence="1">
    <location>
        <begin position="1206"/>
        <end position="1240"/>
    </location>
</feature>
<dbReference type="FunFam" id="1.10.1900.40:FF:000005">
    <property type="entry name" value="Erythrocyte membrane protein 1, PfEMP1"/>
    <property type="match status" value="1"/>
</dbReference>
<dbReference type="InterPro" id="IPR029210">
    <property type="entry name" value="PfEMP1_NTS"/>
</dbReference>
<organism evidence="8 9">
    <name type="scientific">Plasmodium falciparum IGH-CR14</name>
    <dbReference type="NCBI Taxonomy" id="580059"/>
    <lineage>
        <taxon>Eukaryota</taxon>
        <taxon>Sar</taxon>
        <taxon>Alveolata</taxon>
        <taxon>Apicomplexa</taxon>
        <taxon>Aconoidasida</taxon>
        <taxon>Haemosporida</taxon>
        <taxon>Plasmodiidae</taxon>
        <taxon>Plasmodium</taxon>
        <taxon>Plasmodium (Laverania)</taxon>
    </lineage>
</organism>
<dbReference type="FunFam" id="1.20.58.830:FF:000001">
    <property type="entry name" value="Erythrocyte membrane protein 1, PfEMP1"/>
    <property type="match status" value="1"/>
</dbReference>
<dbReference type="Pfam" id="PF15447">
    <property type="entry name" value="NTS"/>
    <property type="match status" value="1"/>
</dbReference>
<dbReference type="OrthoDB" id="378902at2759"/>
<sequence length="1987" mass="226159">MVSQGGGGDGIDKQSLKHVLDSIGKIVHDQVKTEAEKYKDELKGNLQHAASTSLELNYTADTCTLVDDYYTKRLNGNNNRHPCKELSGKDVERFSDTLGGQCTREKISGSTNTCGACAPYRRLHLCHHNLESIDTKSTTHKLLAEVCYAAKEEGDSIKTHHPQHQQTNKDSASQLCTVLARSFADIGDIVRGKDLFLGNTYESAQRKQLDDKLKEIFAKIHKEVTSDKNVELQKRYNDDTDNYYKLREDWWTANRHTVWEAITCNAKGYQYFRATCGGDEKTGTQARNQCRCPNGNDQVPTYFDYVPQYLRWFEEWAEDFCRKKKKKLKDVKTNCRDDSKNLYCSGNGYDCTKTIYKKGKLVIGEHCTNCSVWCRLYESWIDNQKKEFLKQKRKYAEEIQKKEDKTTTTITIGDKTINNLYVGDFYEKLEKQYGKVDDFLKLLNKENECKGINEQEEKIDFSNKCDYRFDKNINNKGTFYHSEYCQACPYCGVQREGEGWKKKSETDQCNINLYKPTNGAKGTNIKILKSGENRDDIRKKIDDFCDKTQNGSDGSGDCGGGNSDPSLCEPWKCYQFKQLEKEIKKDGVNDDDYDKDVRTGGGLCILKNQKHESGKNSSNEPEEFQKTFNNFFYFWIGRFLNDSMYWREKVNSCINNPKRKKCKNECKTDCGCFKRWIDKKKTEWDKIVQHFKTQDFGNEGGPLGSLINSPSYVLKEVLNIDELFNNIKSGYGNAKELEGINKMLEKEKKREAEEAEADGNDSQNKTTIDKLLKHEGDEAQECQQKHTCLPPEENLARSEDIQPPQSPSANPTDSAGDEEEEVASSDEEENEEEEDEEEDEKDTVDTAKDSAATEDTKQDGSATDTTTPLDVCATVDKALTGDDLKHACSTKYEKGREKFPNWKCVTPSGDTTTETFFLWHRYKKEKEREDIEKQQRENEKVIVTSDVGKKLQEELQRGKIPDGFLRQMFYTLADYKDILFSGSNDSKKSGYSDIFSGDKEMADREKTIKDAINNYFNSENNKPGGKPGPQNSVEQRKNWWKNHGPDIWNGMIYALTYNTDTPSGTPPQQDTKVKQALLDTNNKPKTKTVNGPDYTYENVVLKEESSGPNAPGSSSPSGGDPINNPKLSDFVLRPPYFRYLEEWGETFCRQRARMLEKIKGDCKVDENGKKQYSGFGEDCDDQLKDDPTTFKDLENASCANSCSSYRKWIKRKRKEYEKQKNAYNEQQKKCQKENNAAEGNNGGNGSCGTLENYKEAKEFLQKLGSCKNNNRNENAEGNKKIFDDDAKTFGPADNCKPCSEFKIDCEKANCTVVEKKEKCNGNNRETTTITAEDINGSTEDIGMVVSDDSTTEFKNGLEACITSGIFQGIKENKWKCGKKIKQKISHCIKNSDGSKCENKCDKKCNCVREWLKKKTTEWKEIKERFNDQYKSNGSHDDNVRSVLEPLLTQIAAANNKKKNYNKLDELKKSLGCNCANHSHKSENSEKSDIIDCMLNKLENLKNIIKTCQNVPSGEEQKPCDVSNPLVEDDDEPFEEENPEENTVEAPKICGEMKEETKEQEEGDCKAAAEETASPAPSEGTEEGVPPPPEKKKPAPTIPKKPPQPQPTPELLEKPHVLTALVTSTLAWSVGIGFAAFTYFYLKKKTKSTIDLLRVINIPKSDYDIPTKRSPNRYIPYTSGKYRGKRYIYLEGDSGTDSGYTDHYSDITSSESEYEELDINDIYVPGSPKYKTLIEVVLEPSGKLSGNTIPTSGKNTPTSNTPSDTQNDIQNDGIPSSKITDNEWNTLKDDFISNMLQNEPNDVPNDYKSGDIPFNTQPNTLYFDNNQEKPFIMSIHDRNLLSGEEYNYNVNMVNSMNDIPINRDNNVYSGIDLINDTLSGNHIDIYDEMLKRKENELFGTNHVKQTNRHRNMCEKWENHHERLAKLKEEWENDTSTSGNTHPSDSNKTLNTDVSIQIDMNNPKTTNEFTYVDSNPNQVDDTYVDRFPF</sequence>
<evidence type="ECO:0000256" key="2">
    <source>
        <dbReference type="SAM" id="MobiDB-lite"/>
    </source>
</evidence>
<dbReference type="SUPFAM" id="SSF140924">
    <property type="entry name" value="Duffy binding domain-like"/>
    <property type="match status" value="4"/>
</dbReference>
<evidence type="ECO:0000313" key="8">
    <source>
        <dbReference type="EMBL" id="KNG76129.1"/>
    </source>
</evidence>
<dbReference type="Pfam" id="PF03011">
    <property type="entry name" value="PFEMP"/>
    <property type="match status" value="2"/>
</dbReference>
<dbReference type="Pfam" id="PF22672">
    <property type="entry name" value="DBL_C"/>
    <property type="match status" value="2"/>
</dbReference>
<dbReference type="InterPro" id="IPR029211">
    <property type="entry name" value="PfEMP1_ATS"/>
</dbReference>
<feature type="domain" description="Duffy-binding-like" evidence="3">
    <location>
        <begin position="631"/>
        <end position="788"/>
    </location>
</feature>
<protein>
    <submittedName>
        <fullName evidence="8">Erythrocyte membrane protein 1</fullName>
    </submittedName>
</protein>
<reference evidence="9" key="1">
    <citation type="submission" date="2015-07" db="EMBL/GenBank/DDBJ databases">
        <title>Annotation of Plasmodium falciparum IGH-CR14.</title>
        <authorList>
            <consortium name="The Broad Institute Genome Sequencing Platform"/>
            <person name="Volkman S.K."/>
            <person name="Neafsey D.E."/>
            <person name="Dash A.P."/>
            <person name="Chitnis C.E."/>
            <person name="Hartl D.L."/>
            <person name="Young S.K."/>
            <person name="Zeng Q."/>
            <person name="Koehrsen M."/>
            <person name="Alvarado L."/>
            <person name="Berlin A."/>
            <person name="Borenstein D."/>
            <person name="Chapman S.B."/>
            <person name="Chen Z."/>
            <person name="Engels R."/>
            <person name="Freedman E."/>
            <person name="Gellesch M."/>
            <person name="Goldberg J."/>
            <person name="Griggs A."/>
            <person name="Gujja S."/>
            <person name="Heilman E.R."/>
            <person name="Heiman D.I."/>
            <person name="Howarth C."/>
            <person name="Jen D."/>
            <person name="Larson L."/>
            <person name="Mehta T."/>
            <person name="Neiman D."/>
            <person name="Park D."/>
            <person name="Pearson M."/>
            <person name="Roberts A."/>
            <person name="Saif S."/>
            <person name="Shea T."/>
            <person name="Shenoy N."/>
            <person name="Sisk P."/>
            <person name="Stolte C."/>
            <person name="Sykes S."/>
            <person name="Walk T."/>
            <person name="White J."/>
            <person name="Yandava C."/>
            <person name="Haas B."/>
            <person name="Henn M.R."/>
            <person name="Nusbaum C."/>
            <person name="Birren B."/>
        </authorList>
    </citation>
    <scope>NUCLEOTIDE SEQUENCE [LARGE SCALE GENOMIC DNA]</scope>
    <source>
        <strain evidence="9">IGH-CR14</strain>
    </source>
</reference>
<dbReference type="FunFam" id="1.20.1310.20:FF:000001">
    <property type="entry name" value="Erythrocyte membrane protein 1, PfEMP1"/>
    <property type="match status" value="1"/>
</dbReference>
<dbReference type="FunFam" id="1.20.58.830:FF:000005">
    <property type="entry name" value="Erythrocyte membrane protein 1, PfEMP1"/>
    <property type="match status" value="1"/>
</dbReference>
<feature type="compositionally biased region" description="Pro residues" evidence="2">
    <location>
        <begin position="1595"/>
        <end position="1607"/>
    </location>
</feature>
<feature type="compositionally biased region" description="Polar residues" evidence="2">
    <location>
        <begin position="1932"/>
        <end position="1948"/>
    </location>
</feature>
<feature type="compositionally biased region" description="Low complexity" evidence="2">
    <location>
        <begin position="1106"/>
        <end position="1125"/>
    </location>
</feature>
<feature type="compositionally biased region" description="Low complexity" evidence="2">
    <location>
        <begin position="1569"/>
        <end position="1578"/>
    </location>
</feature>
<feature type="region of interest" description="Disordered" evidence="2">
    <location>
        <begin position="1103"/>
        <end position="1126"/>
    </location>
</feature>
<dbReference type="InterPro" id="IPR042202">
    <property type="entry name" value="Duffy-ag-bd_sf"/>
</dbReference>
<name>A0A0L1I931_PLAFA</name>
<feature type="domain" description="Duffy-binding-like" evidence="7">
    <location>
        <begin position="1142"/>
        <end position="1291"/>
    </location>
</feature>
<dbReference type="Gene3D" id="1.20.1310.20">
    <property type="entry name" value="Duffy-antigen binding domain"/>
    <property type="match status" value="2"/>
</dbReference>
<evidence type="ECO:0000259" key="3">
    <source>
        <dbReference type="Pfam" id="PF03011"/>
    </source>
</evidence>
<feature type="region of interest" description="Disordered" evidence="2">
    <location>
        <begin position="1929"/>
        <end position="1948"/>
    </location>
</feature>
<dbReference type="Gene3D" id="1.20.58.1930">
    <property type="match status" value="1"/>
</dbReference>
<feature type="compositionally biased region" description="Acidic residues" evidence="2">
    <location>
        <begin position="815"/>
        <end position="842"/>
    </location>
</feature>
<dbReference type="Gene3D" id="1.20.58.830">
    <property type="match status" value="3"/>
</dbReference>
<reference evidence="9" key="2">
    <citation type="submission" date="2015-07" db="EMBL/GenBank/DDBJ databases">
        <title>The genome sequence of Plasmodium falciparum IGH-CR14.</title>
        <authorList>
            <consortium name="The Broad Institute Genome Sequencing Platform"/>
            <person name="Volkman S.K."/>
            <person name="Neafsey D.E."/>
            <person name="Dash A.P."/>
            <person name="Chitnis C.E."/>
            <person name="Hartl D.L."/>
            <person name="Young S.K."/>
            <person name="Kodira C.D."/>
            <person name="Zeng Q."/>
            <person name="Koehrsen M."/>
            <person name="Godfrey P."/>
            <person name="Alvarado L."/>
            <person name="Berlin A."/>
            <person name="Borenstein D."/>
            <person name="Chen Z."/>
            <person name="Engels R."/>
            <person name="Freedman E."/>
            <person name="Gellesch M."/>
            <person name="Goldberg J."/>
            <person name="Griggs A."/>
            <person name="Gujja S."/>
            <person name="Heiman D."/>
            <person name="Hepburn T."/>
            <person name="Howarth C."/>
            <person name="Jen D."/>
            <person name="Larson L."/>
            <person name="Lewis B."/>
            <person name="Mehta T."/>
            <person name="Park D."/>
            <person name="Pearson M."/>
            <person name="Roberts A."/>
            <person name="Saif S."/>
            <person name="Shea T."/>
            <person name="Shenoy N."/>
            <person name="Sisk P."/>
            <person name="Stolte C."/>
            <person name="Sykes S."/>
            <person name="Walk T."/>
            <person name="White J."/>
            <person name="Yandava C."/>
            <person name="Wirth D.F."/>
            <person name="Nusbaum C."/>
            <person name="Birren B."/>
        </authorList>
    </citation>
    <scope>NUCLEOTIDE SEQUENCE [LARGE SCALE GENOMIC DNA]</scope>
    <source>
        <strain evidence="9">IGH-CR14</strain>
    </source>
</reference>
<dbReference type="FunFam" id="1.20.58.830:FF:000018">
    <property type="entry name" value="Erythrocyte membrane protein 1, PfEMP1"/>
    <property type="match status" value="1"/>
</dbReference>
<dbReference type="Pfam" id="PF15445">
    <property type="entry name" value="ATS"/>
    <property type="match status" value="1"/>
</dbReference>
<evidence type="ECO:0000313" key="9">
    <source>
        <dbReference type="Proteomes" id="UP000054562"/>
    </source>
</evidence>
<feature type="domain" description="Duffy-binding-like" evidence="7">
    <location>
        <begin position="315"/>
        <end position="469"/>
    </location>
</feature>
<dbReference type="EMBL" id="GG665124">
    <property type="protein sequence ID" value="KNG76129.1"/>
    <property type="molecule type" value="Genomic_DNA"/>
</dbReference>
<feature type="domain" description="Plasmodium falciparum erythrocyte membrane protein 1 acidic terminal segment" evidence="5">
    <location>
        <begin position="1624"/>
        <end position="1907"/>
    </location>
</feature>
<evidence type="ECO:0000259" key="6">
    <source>
        <dbReference type="Pfam" id="PF15447"/>
    </source>
</evidence>
<dbReference type="Pfam" id="PF05424">
    <property type="entry name" value="Duffy_binding"/>
    <property type="match status" value="2"/>
</dbReference>
<feature type="region of interest" description="Disordered" evidence="2">
    <location>
        <begin position="777"/>
        <end position="867"/>
    </location>
</feature>
<dbReference type="Proteomes" id="UP000054562">
    <property type="component" value="Unassembled WGS sequence"/>
</dbReference>
<feature type="region of interest" description="Disordered" evidence="2">
    <location>
        <begin position="1510"/>
        <end position="1610"/>
    </location>
</feature>
<evidence type="ECO:0000259" key="7">
    <source>
        <dbReference type="Pfam" id="PF22672"/>
    </source>
</evidence>
<dbReference type="GO" id="GO:0016020">
    <property type="term" value="C:membrane"/>
    <property type="evidence" value="ECO:0007669"/>
    <property type="project" value="InterPro"/>
</dbReference>
<feature type="domain" description="Duffy-binding-like" evidence="3">
    <location>
        <begin position="1378"/>
        <end position="1510"/>
    </location>
</feature>
<dbReference type="InterPro" id="IPR008602">
    <property type="entry name" value="Duffy-antigen-binding"/>
</dbReference>
<dbReference type="GO" id="GO:0046789">
    <property type="term" value="F:host cell surface receptor binding"/>
    <property type="evidence" value="ECO:0007669"/>
    <property type="project" value="InterPro"/>
</dbReference>
<dbReference type="Gene3D" id="1.10.1900.40">
    <property type="entry name" value="Acidic terminal segments, variant surface antigen of PfEMP1"/>
    <property type="match status" value="1"/>
</dbReference>
<dbReference type="InterPro" id="IPR004258">
    <property type="entry name" value="DBL"/>
</dbReference>
<feature type="domain" description="Plasmodium falciparum erythrocyte membrane protein-1 N-terminal segment" evidence="6">
    <location>
        <begin position="17"/>
        <end position="49"/>
    </location>
</feature>
<feature type="region of interest" description="Disordered" evidence="2">
    <location>
        <begin position="1743"/>
        <end position="1779"/>
    </location>
</feature>
<keyword evidence="1" id="KW-0175">Coiled coil</keyword>
<evidence type="ECO:0000259" key="5">
    <source>
        <dbReference type="Pfam" id="PF15445"/>
    </source>
</evidence>
<feature type="compositionally biased region" description="Acidic residues" evidence="2">
    <location>
        <begin position="1526"/>
        <end position="1542"/>
    </location>
</feature>
<gene>
    <name evidence="8" type="ORF">PFMG_02392</name>
</gene>
<dbReference type="InterPro" id="IPR044932">
    <property type="entry name" value="PfEMP1_ATS_sf"/>
</dbReference>
<evidence type="ECO:0000256" key="1">
    <source>
        <dbReference type="SAM" id="Coils"/>
    </source>
</evidence>
<feature type="domain" description="Duffy-antigen binding" evidence="4">
    <location>
        <begin position="115"/>
        <end position="311"/>
    </location>
</feature>
<dbReference type="InterPro" id="IPR054595">
    <property type="entry name" value="DBL_C"/>
</dbReference>
<evidence type="ECO:0000259" key="4">
    <source>
        <dbReference type="Pfam" id="PF05424"/>
    </source>
</evidence>
<proteinExistence type="predicted"/>
<feature type="domain" description="Duffy-antigen binding" evidence="4">
    <location>
        <begin position="913"/>
        <end position="1069"/>
    </location>
</feature>